<keyword evidence="2" id="KW-1185">Reference proteome</keyword>
<dbReference type="RefSeq" id="WP_268046138.1">
    <property type="nucleotide sequence ID" value="NZ_CP104064.1"/>
</dbReference>
<protein>
    <submittedName>
        <fullName evidence="1">Uncharacterized protein</fullName>
    </submittedName>
</protein>
<reference evidence="1" key="1">
    <citation type="submission" date="2022-08" db="EMBL/GenBank/DDBJ databases">
        <title>Alicyclobacillus dauci DSM2870, complete genome.</title>
        <authorList>
            <person name="Wang Q."/>
            <person name="Cai R."/>
            <person name="Wang Z."/>
        </authorList>
    </citation>
    <scope>NUCLEOTIDE SEQUENCE</scope>
    <source>
        <strain evidence="1">DSM 28700</strain>
    </source>
</reference>
<evidence type="ECO:0000313" key="2">
    <source>
        <dbReference type="Proteomes" id="UP001164803"/>
    </source>
</evidence>
<dbReference type="Proteomes" id="UP001164803">
    <property type="component" value="Chromosome"/>
</dbReference>
<proteinExistence type="predicted"/>
<accession>A0ABY6Z8S6</accession>
<name>A0ABY6Z8S6_9BACL</name>
<sequence length="113" mass="12486">MEIIRNEHGKLEALDLNISNKPTVRQLYSDLRSLRLFPSGTMHCPNDTGVEYTLIFKSGKKVVLVAHADPTGCQAIKLSNGQTLWGVEQVGKPFWTLLAKLIGYPDDSYLGGV</sequence>
<evidence type="ECO:0000313" key="1">
    <source>
        <dbReference type="EMBL" id="WAH38561.1"/>
    </source>
</evidence>
<organism evidence="1 2">
    <name type="scientific">Alicyclobacillus dauci</name>
    <dbReference type="NCBI Taxonomy" id="1475485"/>
    <lineage>
        <taxon>Bacteria</taxon>
        <taxon>Bacillati</taxon>
        <taxon>Bacillota</taxon>
        <taxon>Bacilli</taxon>
        <taxon>Bacillales</taxon>
        <taxon>Alicyclobacillaceae</taxon>
        <taxon>Alicyclobacillus</taxon>
    </lineage>
</organism>
<dbReference type="EMBL" id="CP104064">
    <property type="protein sequence ID" value="WAH38561.1"/>
    <property type="molecule type" value="Genomic_DNA"/>
</dbReference>
<gene>
    <name evidence="1" type="ORF">NZD86_08805</name>
</gene>